<dbReference type="AlphaFoldDB" id="A0A4S8KD66"/>
<gene>
    <name evidence="2" type="ORF">C4D60_Mb04t19340</name>
</gene>
<organism evidence="2 3">
    <name type="scientific">Musa balbisiana</name>
    <name type="common">Banana</name>
    <dbReference type="NCBI Taxonomy" id="52838"/>
    <lineage>
        <taxon>Eukaryota</taxon>
        <taxon>Viridiplantae</taxon>
        <taxon>Streptophyta</taxon>
        <taxon>Embryophyta</taxon>
        <taxon>Tracheophyta</taxon>
        <taxon>Spermatophyta</taxon>
        <taxon>Magnoliopsida</taxon>
        <taxon>Liliopsida</taxon>
        <taxon>Zingiberales</taxon>
        <taxon>Musaceae</taxon>
        <taxon>Musa</taxon>
    </lineage>
</organism>
<dbReference type="Proteomes" id="UP000317650">
    <property type="component" value="Chromosome 4"/>
</dbReference>
<keyword evidence="3" id="KW-1185">Reference proteome</keyword>
<sequence length="200" mass="22497">MARELYTSSSEVLLGKSAKSLLWHYAMALMDRVSGVGRVIDSLCDRNTELHKQIEEIRMSTNPEAMAAIEQHASDLEAEAARAEVRLAKGETLTLTQKLDEARAEARTASETLADKICQRPEKDKKLIKDYKKSKGFELGLTRTGQVTYEYGYRIALACFRARYPDLEVAEDPFASFPEDLSIDMPEEVPFDDSTDVPEK</sequence>
<feature type="coiled-coil region" evidence="1">
    <location>
        <begin position="66"/>
        <end position="93"/>
    </location>
</feature>
<evidence type="ECO:0000313" key="3">
    <source>
        <dbReference type="Proteomes" id="UP000317650"/>
    </source>
</evidence>
<dbReference type="EMBL" id="PYDT01000001">
    <property type="protein sequence ID" value="THU73110.1"/>
    <property type="molecule type" value="Genomic_DNA"/>
</dbReference>
<accession>A0A4S8KD66</accession>
<protein>
    <submittedName>
        <fullName evidence="2">Uncharacterized protein</fullName>
    </submittedName>
</protein>
<evidence type="ECO:0000313" key="2">
    <source>
        <dbReference type="EMBL" id="THU73110.1"/>
    </source>
</evidence>
<keyword evidence="1" id="KW-0175">Coiled coil</keyword>
<reference evidence="2 3" key="1">
    <citation type="journal article" date="2019" name="Nat. Plants">
        <title>Genome sequencing of Musa balbisiana reveals subgenome evolution and function divergence in polyploid bananas.</title>
        <authorList>
            <person name="Yao X."/>
        </authorList>
    </citation>
    <scope>NUCLEOTIDE SEQUENCE [LARGE SCALE GENOMIC DNA]</scope>
    <source>
        <strain evidence="3">cv. DH-PKW</strain>
        <tissue evidence="2">Leaves</tissue>
    </source>
</reference>
<proteinExistence type="predicted"/>
<evidence type="ECO:0000256" key="1">
    <source>
        <dbReference type="SAM" id="Coils"/>
    </source>
</evidence>
<name>A0A4S8KD66_MUSBA</name>
<comment type="caution">
    <text evidence="2">The sequence shown here is derived from an EMBL/GenBank/DDBJ whole genome shotgun (WGS) entry which is preliminary data.</text>
</comment>